<dbReference type="OrthoDB" id="5791256at2759"/>
<evidence type="ECO:0000256" key="1">
    <source>
        <dbReference type="SAM" id="MobiDB-lite"/>
    </source>
</evidence>
<evidence type="ECO:0000313" key="3">
    <source>
        <dbReference type="Proteomes" id="UP000008281"/>
    </source>
</evidence>
<feature type="region of interest" description="Disordered" evidence="1">
    <location>
        <begin position="26"/>
        <end position="53"/>
    </location>
</feature>
<dbReference type="GeneID" id="9802649"/>
<dbReference type="EMBL" id="DS268447">
    <property type="protein sequence ID" value="EFP02458.1"/>
    <property type="molecule type" value="Genomic_DNA"/>
</dbReference>
<organism evidence="3">
    <name type="scientific">Caenorhabditis remanei</name>
    <name type="common">Caenorhabditis vulgaris</name>
    <dbReference type="NCBI Taxonomy" id="31234"/>
    <lineage>
        <taxon>Eukaryota</taxon>
        <taxon>Metazoa</taxon>
        <taxon>Ecdysozoa</taxon>
        <taxon>Nematoda</taxon>
        <taxon>Chromadorea</taxon>
        <taxon>Rhabditida</taxon>
        <taxon>Rhabditina</taxon>
        <taxon>Rhabditomorpha</taxon>
        <taxon>Rhabditoidea</taxon>
        <taxon>Rhabditidae</taxon>
        <taxon>Peloderinae</taxon>
        <taxon>Caenorhabditis</taxon>
    </lineage>
</organism>
<dbReference type="Proteomes" id="UP000008281">
    <property type="component" value="Unassembled WGS sequence"/>
</dbReference>
<name>E3MI18_CAERE</name>
<accession>E3MI18</accession>
<evidence type="ECO:0000313" key="2">
    <source>
        <dbReference type="EMBL" id="EFP02458.1"/>
    </source>
</evidence>
<reference evidence="2" key="1">
    <citation type="submission" date="2007-07" db="EMBL/GenBank/DDBJ databases">
        <title>PCAP assembly of the Caenorhabditis remanei genome.</title>
        <authorList>
            <consortium name="The Caenorhabditis remanei Sequencing Consortium"/>
            <person name="Wilson R.K."/>
        </authorList>
    </citation>
    <scope>NUCLEOTIDE SEQUENCE [LARGE SCALE GENOMIC DNA]</scope>
    <source>
        <strain evidence="2">PB4641</strain>
    </source>
</reference>
<sequence length="207" mass="23535">MNETMPSMNSSSSFYDFLDSSMAERSSFSSRPATSSSFNKEGTPTSSNMFPSSTSEECISQFTLPNYVESPQSIQSLDTGNIPKKVRGDLDLTGLELMPFLFKAADKLHAIKDKQAKAEGIKKRLIQLQNMFNENKIPEHLIRNLNYVVDSIEYENYQQAWEHYNRFSQSIPEEMSKSWFWLSSLKMLISELKGAQRIGSAGSHFRS</sequence>
<feature type="compositionally biased region" description="Polar residues" evidence="1">
    <location>
        <begin position="38"/>
        <end position="53"/>
    </location>
</feature>
<dbReference type="OMA" id="ELMPFLF"/>
<proteinExistence type="predicted"/>
<dbReference type="InParanoid" id="E3MI18"/>
<feature type="compositionally biased region" description="Low complexity" evidence="1">
    <location>
        <begin position="26"/>
        <end position="37"/>
    </location>
</feature>
<keyword evidence="3" id="KW-1185">Reference proteome</keyword>
<dbReference type="eggNOG" id="ENOG502T0UH">
    <property type="taxonomic scope" value="Eukaryota"/>
</dbReference>
<dbReference type="FunCoup" id="E3MI18">
    <property type="interactions" value="558"/>
</dbReference>
<gene>
    <name evidence="2" type="ORF">CRE_00956</name>
</gene>
<dbReference type="CTD" id="9802649"/>
<dbReference type="STRING" id="31234.E3MI18"/>
<dbReference type="RefSeq" id="XP_003104197.2">
    <property type="nucleotide sequence ID" value="XM_003104149.2"/>
</dbReference>
<dbReference type="Gene3D" id="1.20.940.10">
    <property type="entry name" value="Functional domain of the splicing factor Prp18"/>
    <property type="match status" value="1"/>
</dbReference>
<dbReference type="AlphaFoldDB" id="E3MI18"/>
<protein>
    <submittedName>
        <fullName evidence="2">Uncharacterized protein</fullName>
    </submittedName>
</protein>
<dbReference type="HOGENOM" id="CLU_1455634_0_0_1"/>
<dbReference type="KEGG" id="crq:GCK72_010154"/>